<dbReference type="SUPFAM" id="SSF46785">
    <property type="entry name" value="Winged helix' DNA-binding domain"/>
    <property type="match status" value="1"/>
</dbReference>
<protein>
    <submittedName>
        <fullName evidence="1">Uncharacterized protein</fullName>
    </submittedName>
</protein>
<dbReference type="InterPro" id="IPR036390">
    <property type="entry name" value="WH_DNA-bd_sf"/>
</dbReference>
<accession>A0A7M1C9G1</accession>
<reference evidence="1" key="1">
    <citation type="submission" date="2020-06" db="EMBL/GenBank/DDBJ databases">
        <authorList>
            <person name="Metz J."/>
            <person name="Wang G."/>
        </authorList>
    </citation>
    <scope>NUCLEOTIDE SEQUENCE</scope>
    <source>
        <strain evidence="1">HB-J378</strain>
    </source>
</reference>
<evidence type="ECO:0000313" key="1">
    <source>
        <dbReference type="EMBL" id="QOP59266.1"/>
    </source>
</evidence>
<name>A0A7M1C9G1_9ACTN</name>
<dbReference type="AlphaFoldDB" id="A0A7M1C9G1"/>
<proteinExistence type="predicted"/>
<dbReference type="EMBL" id="MT633092">
    <property type="protein sequence ID" value="QOP59266.1"/>
    <property type="molecule type" value="Genomic_DNA"/>
</dbReference>
<sequence>MVNDDHGFAVMYRLRLKGRGGAERIAAAVGSDPASVGAALEDLAERGLALYREGRISGWLLTPEGRLECERRVGRYRASLDTDVVAKLYDDDFLGLNQEFKALCARSQGPAHDHGDTLRRLESVHGGASRLLRQFAVHLTWFPVAYTSRFDTALERFREGDRAALVQPFTDSYHDVWMELHEDLLLVLARRREDED</sequence>
<organism evidence="1">
    <name type="scientific">Nocardiopsis sp</name>
    <dbReference type="NCBI Taxonomy" id="310350"/>
    <lineage>
        <taxon>Bacteria</taxon>
        <taxon>Bacillati</taxon>
        <taxon>Actinomycetota</taxon>
        <taxon>Actinomycetes</taxon>
        <taxon>Streptosporangiales</taxon>
        <taxon>Nocardiopsidaceae</taxon>
        <taxon>Nocardiopsis</taxon>
    </lineage>
</organism>